<reference evidence="2" key="1">
    <citation type="journal article" date="2019" name="Int. J. Syst. Evol. Microbiol.">
        <title>The Global Catalogue of Microorganisms (GCM) 10K type strain sequencing project: providing services to taxonomists for standard genome sequencing and annotation.</title>
        <authorList>
            <consortium name="The Broad Institute Genomics Platform"/>
            <consortium name="The Broad Institute Genome Sequencing Center for Infectious Disease"/>
            <person name="Wu L."/>
            <person name="Ma J."/>
        </authorList>
    </citation>
    <scope>NUCLEOTIDE SEQUENCE [LARGE SCALE GENOMIC DNA]</scope>
    <source>
        <strain evidence="2">KCTC 52165</strain>
    </source>
</reference>
<name>A0ABV7KIF4_9HYPH</name>
<evidence type="ECO:0008006" key="3">
    <source>
        <dbReference type="Google" id="ProtNLM"/>
    </source>
</evidence>
<organism evidence="1 2">
    <name type="scientific">Aquamicrobium soli</name>
    <dbReference type="NCBI Taxonomy" id="1811518"/>
    <lineage>
        <taxon>Bacteria</taxon>
        <taxon>Pseudomonadati</taxon>
        <taxon>Pseudomonadota</taxon>
        <taxon>Alphaproteobacteria</taxon>
        <taxon>Hyphomicrobiales</taxon>
        <taxon>Phyllobacteriaceae</taxon>
        <taxon>Aquamicrobium</taxon>
    </lineage>
</organism>
<keyword evidence="2" id="KW-1185">Reference proteome</keyword>
<proteinExistence type="predicted"/>
<gene>
    <name evidence="1" type="ORF">ACFOHJ_18130</name>
</gene>
<dbReference type="EMBL" id="JBHRTK010000016">
    <property type="protein sequence ID" value="MFC3208146.1"/>
    <property type="molecule type" value="Genomic_DNA"/>
</dbReference>
<dbReference type="RefSeq" id="WP_378223029.1">
    <property type="nucleotide sequence ID" value="NZ_JBHRTK010000016.1"/>
</dbReference>
<protein>
    <recommendedName>
        <fullName evidence="3">Acetoacetate decarboxylase</fullName>
    </recommendedName>
</protein>
<evidence type="ECO:0000313" key="2">
    <source>
        <dbReference type="Proteomes" id="UP001595583"/>
    </source>
</evidence>
<evidence type="ECO:0000313" key="1">
    <source>
        <dbReference type="EMBL" id="MFC3208146.1"/>
    </source>
</evidence>
<accession>A0ABV7KIF4</accession>
<dbReference type="Proteomes" id="UP001595583">
    <property type="component" value="Unassembled WGS sequence"/>
</dbReference>
<sequence length="253" mass="27863">MGKYTNLPEFNIDYQYLTEMSFSVEGAGIDGGRNGEGDSPAIDFSGGGKIVGSYSVFAAEPEQHEMLNQLAARLNGSTRCIVVPIFTDRIGPFPLLGTHDPQPLVSGIPHSDGALFGDGAGYSQATVFGTFESAAALNAGQIVVNIFGAARNLRWSDWLSTYHEMRGWRAWRYWEASDPVEVTRTVEGQEYTGQQYTLAISPPLREAVEAGQRIELARPRFVARFPRGFNLPWEVKAPFHSQIAVNFVEAEVR</sequence>
<comment type="caution">
    <text evidence="1">The sequence shown here is derived from an EMBL/GenBank/DDBJ whole genome shotgun (WGS) entry which is preliminary data.</text>
</comment>